<accession>A0A6I2MJ08</accession>
<evidence type="ECO:0000313" key="2">
    <source>
        <dbReference type="EMBL" id="MRX63821.1"/>
    </source>
</evidence>
<dbReference type="EMBL" id="WKJH01000003">
    <property type="protein sequence ID" value="MRX63821.1"/>
    <property type="molecule type" value="Genomic_DNA"/>
</dbReference>
<proteinExistence type="predicted"/>
<keyword evidence="1" id="KW-0812">Transmembrane</keyword>
<reference evidence="2 3" key="1">
    <citation type="submission" date="2019-11" db="EMBL/GenBank/DDBJ databases">
        <title>Maribacter lutea sp. nov., a marine bacterium isolated from intertidal sand.</title>
        <authorList>
            <person name="Liu A."/>
        </authorList>
    </citation>
    <scope>NUCLEOTIDE SEQUENCE [LARGE SCALE GENOMIC DNA]</scope>
    <source>
        <strain evidence="2 3">RZ05</strain>
    </source>
</reference>
<dbReference type="OrthoDB" id="1274170at2"/>
<gene>
    <name evidence="2" type="ORF">GJ691_06535</name>
</gene>
<dbReference type="AlphaFoldDB" id="A0A6I2MJ08"/>
<organism evidence="2 3">
    <name type="scientific">Maribacter luteus</name>
    <dbReference type="NCBI Taxonomy" id="2594478"/>
    <lineage>
        <taxon>Bacteria</taxon>
        <taxon>Pseudomonadati</taxon>
        <taxon>Bacteroidota</taxon>
        <taxon>Flavobacteriia</taxon>
        <taxon>Flavobacteriales</taxon>
        <taxon>Flavobacteriaceae</taxon>
        <taxon>Maribacter</taxon>
    </lineage>
</organism>
<comment type="caution">
    <text evidence="2">The sequence shown here is derived from an EMBL/GenBank/DDBJ whole genome shotgun (WGS) entry which is preliminary data.</text>
</comment>
<keyword evidence="1" id="KW-1133">Transmembrane helix</keyword>
<sequence length="64" mass="7561">MKKRHEQKLVIVSIALLLVLNIPIVLVFNLDGAIFGIPLFYFYVFTVWILSIIISYIVLKRYYE</sequence>
<protein>
    <recommendedName>
        <fullName evidence="4">DUF3311 domain-containing protein</fullName>
    </recommendedName>
</protein>
<name>A0A6I2MJ08_9FLAO</name>
<evidence type="ECO:0000313" key="3">
    <source>
        <dbReference type="Proteomes" id="UP000443153"/>
    </source>
</evidence>
<keyword evidence="3" id="KW-1185">Reference proteome</keyword>
<feature type="transmembrane region" description="Helical" evidence="1">
    <location>
        <begin position="40"/>
        <end position="59"/>
    </location>
</feature>
<evidence type="ECO:0000256" key="1">
    <source>
        <dbReference type="SAM" id="Phobius"/>
    </source>
</evidence>
<dbReference type="Proteomes" id="UP000443153">
    <property type="component" value="Unassembled WGS sequence"/>
</dbReference>
<evidence type="ECO:0008006" key="4">
    <source>
        <dbReference type="Google" id="ProtNLM"/>
    </source>
</evidence>
<dbReference type="RefSeq" id="WP_154365031.1">
    <property type="nucleotide sequence ID" value="NZ_CANMYZ010000007.1"/>
</dbReference>
<feature type="transmembrane region" description="Helical" evidence="1">
    <location>
        <begin position="9"/>
        <end position="28"/>
    </location>
</feature>
<keyword evidence="1" id="KW-0472">Membrane</keyword>